<feature type="transmembrane region" description="Helical" evidence="1">
    <location>
        <begin position="41"/>
        <end position="57"/>
    </location>
</feature>
<feature type="transmembrane region" description="Helical" evidence="1">
    <location>
        <begin position="18"/>
        <end position="35"/>
    </location>
</feature>
<comment type="caution">
    <text evidence="2">The sequence shown here is derived from an EMBL/GenBank/DDBJ whole genome shotgun (WGS) entry which is preliminary data.</text>
</comment>
<gene>
    <name evidence="2" type="ORF">ATE80_08570</name>
</gene>
<reference evidence="2 3" key="1">
    <citation type="submission" date="2015-11" db="EMBL/GenBank/DDBJ databases">
        <title>Genome-wide analysis reveals the secondary metabolome in Streptomyces kanasensis ZX01.</title>
        <authorList>
            <person name="Zhang G."/>
            <person name="Han L."/>
            <person name="Feng J."/>
            <person name="Zhang X."/>
        </authorList>
    </citation>
    <scope>NUCLEOTIDE SEQUENCE [LARGE SCALE GENOMIC DNA]</scope>
    <source>
        <strain evidence="2 3">ZX01</strain>
    </source>
</reference>
<keyword evidence="1" id="KW-1133">Transmembrane helix</keyword>
<keyword evidence="1" id="KW-0812">Transmembrane</keyword>
<keyword evidence="3" id="KW-1185">Reference proteome</keyword>
<name>A0A100Y7L4_9ACTN</name>
<sequence length="105" mass="10892">MDTALDGRPRRVHGIQRFVAVLAALATLPALVLGFDAGLGGLFLATALPVAAPLLLLRHPRAFGWTCALLGLALAVWGFVGAMGGMFFFLPSAVLLMIAPAVGPR</sequence>
<dbReference type="EMBL" id="LNSV01000015">
    <property type="protein sequence ID" value="KUH39152.1"/>
    <property type="molecule type" value="Genomic_DNA"/>
</dbReference>
<dbReference type="Proteomes" id="UP000054011">
    <property type="component" value="Unassembled WGS sequence"/>
</dbReference>
<dbReference type="STRING" id="936756.ATE80_08570"/>
<proteinExistence type="predicted"/>
<dbReference type="RefSeq" id="WP_058941552.1">
    <property type="nucleotide sequence ID" value="NZ_LNSV01000015.1"/>
</dbReference>
<evidence type="ECO:0000313" key="3">
    <source>
        <dbReference type="Proteomes" id="UP000054011"/>
    </source>
</evidence>
<organism evidence="2 3">
    <name type="scientific">Streptomyces kanasensis</name>
    <dbReference type="NCBI Taxonomy" id="936756"/>
    <lineage>
        <taxon>Bacteria</taxon>
        <taxon>Bacillati</taxon>
        <taxon>Actinomycetota</taxon>
        <taxon>Actinomycetes</taxon>
        <taxon>Kitasatosporales</taxon>
        <taxon>Streptomycetaceae</taxon>
        <taxon>Streptomyces</taxon>
    </lineage>
</organism>
<dbReference type="AlphaFoldDB" id="A0A100Y7L4"/>
<accession>A0A100Y7L4</accession>
<protein>
    <submittedName>
        <fullName evidence="2">Uncharacterized protein</fullName>
    </submittedName>
</protein>
<evidence type="ECO:0000256" key="1">
    <source>
        <dbReference type="SAM" id="Phobius"/>
    </source>
</evidence>
<keyword evidence="1" id="KW-0472">Membrane</keyword>
<evidence type="ECO:0000313" key="2">
    <source>
        <dbReference type="EMBL" id="KUH39152.1"/>
    </source>
</evidence>
<feature type="transmembrane region" description="Helical" evidence="1">
    <location>
        <begin position="62"/>
        <end position="80"/>
    </location>
</feature>